<keyword evidence="8" id="KW-0902">Two-component regulatory system</keyword>
<dbReference type="InterPro" id="IPR055558">
    <property type="entry name" value="DUF7134"/>
</dbReference>
<evidence type="ECO:0000259" key="12">
    <source>
        <dbReference type="Pfam" id="PF23539"/>
    </source>
</evidence>
<dbReference type="InterPro" id="IPR003594">
    <property type="entry name" value="HATPase_dom"/>
</dbReference>
<evidence type="ECO:0000256" key="4">
    <source>
        <dbReference type="ARBA" id="ARBA00022679"/>
    </source>
</evidence>
<feature type="domain" description="DUF7134" evidence="12">
    <location>
        <begin position="4"/>
        <end position="123"/>
    </location>
</feature>
<feature type="transmembrane region" description="Helical" evidence="9">
    <location>
        <begin position="53"/>
        <end position="70"/>
    </location>
</feature>
<feature type="transmembrane region" description="Helical" evidence="9">
    <location>
        <begin position="76"/>
        <end position="93"/>
    </location>
</feature>
<keyword evidence="9" id="KW-0472">Membrane</keyword>
<evidence type="ECO:0000256" key="7">
    <source>
        <dbReference type="ARBA" id="ARBA00022840"/>
    </source>
</evidence>
<organism evidence="13 14">
    <name type="scientific">Micromonospora luteifusca</name>
    <dbReference type="NCBI Taxonomy" id="709860"/>
    <lineage>
        <taxon>Bacteria</taxon>
        <taxon>Bacillati</taxon>
        <taxon>Actinomycetota</taxon>
        <taxon>Actinomycetes</taxon>
        <taxon>Micromonosporales</taxon>
        <taxon>Micromonosporaceae</taxon>
        <taxon>Micromonospora</taxon>
    </lineage>
</organism>
<dbReference type="Gene3D" id="3.30.565.10">
    <property type="entry name" value="Histidine kinase-like ATPase, C-terminal domain"/>
    <property type="match status" value="1"/>
</dbReference>
<dbReference type="Gene3D" id="1.20.5.1930">
    <property type="match status" value="1"/>
</dbReference>
<dbReference type="PANTHER" id="PTHR24421">
    <property type="entry name" value="NITRATE/NITRITE SENSOR PROTEIN NARX-RELATED"/>
    <property type="match status" value="1"/>
</dbReference>
<protein>
    <recommendedName>
        <fullName evidence="2">histidine kinase</fullName>
        <ecNumber evidence="2">2.7.13.3</ecNumber>
    </recommendedName>
</protein>
<dbReference type="InterPro" id="IPR050482">
    <property type="entry name" value="Sensor_HK_TwoCompSys"/>
</dbReference>
<feature type="transmembrane region" description="Helical" evidence="9">
    <location>
        <begin position="100"/>
        <end position="131"/>
    </location>
</feature>
<dbReference type="Pfam" id="PF02518">
    <property type="entry name" value="HATPase_c"/>
    <property type="match status" value="1"/>
</dbReference>
<evidence type="ECO:0000256" key="6">
    <source>
        <dbReference type="ARBA" id="ARBA00022777"/>
    </source>
</evidence>
<comment type="caution">
    <text evidence="13">The sequence shown here is derived from an EMBL/GenBank/DDBJ whole genome shotgun (WGS) entry which is preliminary data.</text>
</comment>
<dbReference type="SUPFAM" id="SSF55874">
    <property type="entry name" value="ATPase domain of HSP90 chaperone/DNA topoisomerase II/histidine kinase"/>
    <property type="match status" value="1"/>
</dbReference>
<evidence type="ECO:0000256" key="3">
    <source>
        <dbReference type="ARBA" id="ARBA00022553"/>
    </source>
</evidence>
<evidence type="ECO:0000259" key="10">
    <source>
        <dbReference type="Pfam" id="PF02518"/>
    </source>
</evidence>
<keyword evidence="4" id="KW-0808">Transferase</keyword>
<dbReference type="Pfam" id="PF23539">
    <property type="entry name" value="DUF7134"/>
    <property type="match status" value="1"/>
</dbReference>
<keyword evidence="14" id="KW-1185">Reference proteome</keyword>
<dbReference type="CDD" id="cd16917">
    <property type="entry name" value="HATPase_UhpB-NarQ-NarX-like"/>
    <property type="match status" value="1"/>
</dbReference>
<keyword evidence="5" id="KW-0547">Nucleotide-binding</keyword>
<dbReference type="EMBL" id="JAFBBP010000001">
    <property type="protein sequence ID" value="MBM7491490.1"/>
    <property type="molecule type" value="Genomic_DNA"/>
</dbReference>
<feature type="transmembrane region" description="Helical" evidence="9">
    <location>
        <begin position="30"/>
        <end position="46"/>
    </location>
</feature>
<dbReference type="Pfam" id="PF07730">
    <property type="entry name" value="HisKA_3"/>
    <property type="match status" value="1"/>
</dbReference>
<evidence type="ECO:0000256" key="1">
    <source>
        <dbReference type="ARBA" id="ARBA00000085"/>
    </source>
</evidence>
<sequence>MTDAALTTAVLLAQLAPFVSNDPPPGHAGWEPLVFLPMLVTVVPLLWRRRAPFVVLIVIELGAGAYALLPEGAPQPVWYGALVAMFTLAAQAPRWQRVSALVFIGWGALLVTGSLDTAARGVLLWLAAYMLGRAWAARGTQTAALQERTRHLERARELEAAHERARIAREMHDILGHGMSVMIAQAEAGPVFVGRDDARTTASFEVIASTGREAMAQLRRILGVLGQGPDDLAPAPTLSGLPDLVARVGRSGVDVQLIRSGEPGMLGPDGEAAAYRIVQEGLTNVLKHARREGGAVRADVTLDWHDDGLRLRVVDNGDGGPPDAEGRGLVGIAERAAACGGTATWGPRQENTGFELSVHLSYVAVPGATR</sequence>
<comment type="catalytic activity">
    <reaction evidence="1">
        <text>ATP + protein L-histidine = ADP + protein N-phospho-L-histidine.</text>
        <dbReference type="EC" id="2.7.13.3"/>
    </reaction>
</comment>
<keyword evidence="9" id="KW-0812">Transmembrane</keyword>
<evidence type="ECO:0000313" key="14">
    <source>
        <dbReference type="Proteomes" id="UP000764837"/>
    </source>
</evidence>
<keyword evidence="9" id="KW-1133">Transmembrane helix</keyword>
<accession>A0ABS2LTI5</accession>
<name>A0ABS2LTI5_9ACTN</name>
<keyword evidence="7" id="KW-0067">ATP-binding</keyword>
<evidence type="ECO:0000256" key="9">
    <source>
        <dbReference type="SAM" id="Phobius"/>
    </source>
</evidence>
<dbReference type="PANTHER" id="PTHR24421:SF10">
    <property type="entry name" value="NITRATE_NITRITE SENSOR PROTEIN NARQ"/>
    <property type="match status" value="1"/>
</dbReference>
<proteinExistence type="predicted"/>
<feature type="domain" description="Signal transduction histidine kinase subgroup 3 dimerisation and phosphoacceptor" evidence="11">
    <location>
        <begin position="163"/>
        <end position="226"/>
    </location>
</feature>
<evidence type="ECO:0000313" key="13">
    <source>
        <dbReference type="EMBL" id="MBM7491490.1"/>
    </source>
</evidence>
<evidence type="ECO:0000256" key="5">
    <source>
        <dbReference type="ARBA" id="ARBA00022741"/>
    </source>
</evidence>
<dbReference type="GO" id="GO:0016301">
    <property type="term" value="F:kinase activity"/>
    <property type="evidence" value="ECO:0007669"/>
    <property type="project" value="UniProtKB-KW"/>
</dbReference>
<keyword evidence="6 13" id="KW-0418">Kinase</keyword>
<keyword evidence="3" id="KW-0597">Phosphoprotein</keyword>
<gene>
    <name evidence="13" type="ORF">JOD64_002712</name>
</gene>
<evidence type="ECO:0000256" key="2">
    <source>
        <dbReference type="ARBA" id="ARBA00012438"/>
    </source>
</evidence>
<dbReference type="InterPro" id="IPR036890">
    <property type="entry name" value="HATPase_C_sf"/>
</dbReference>
<evidence type="ECO:0000256" key="8">
    <source>
        <dbReference type="ARBA" id="ARBA00023012"/>
    </source>
</evidence>
<evidence type="ECO:0000259" key="11">
    <source>
        <dbReference type="Pfam" id="PF07730"/>
    </source>
</evidence>
<dbReference type="InterPro" id="IPR011712">
    <property type="entry name" value="Sig_transdc_His_kin_sub3_dim/P"/>
</dbReference>
<dbReference type="Proteomes" id="UP000764837">
    <property type="component" value="Unassembled WGS sequence"/>
</dbReference>
<feature type="domain" description="Histidine kinase/HSP90-like ATPase" evidence="10">
    <location>
        <begin position="272"/>
        <end position="325"/>
    </location>
</feature>
<reference evidence="13 14" key="1">
    <citation type="submission" date="2021-01" db="EMBL/GenBank/DDBJ databases">
        <title>Sequencing the genomes of 1000 actinobacteria strains.</title>
        <authorList>
            <person name="Klenk H.-P."/>
        </authorList>
    </citation>
    <scope>NUCLEOTIDE SEQUENCE [LARGE SCALE GENOMIC DNA]</scope>
    <source>
        <strain evidence="13 14">DSM 100204</strain>
    </source>
</reference>
<dbReference type="EC" id="2.7.13.3" evidence="2"/>